<evidence type="ECO:0000313" key="3">
    <source>
        <dbReference type="Proteomes" id="UP000494206"/>
    </source>
</evidence>
<dbReference type="EMBL" id="CADEPM010000001">
    <property type="protein sequence ID" value="CAB3397785.1"/>
    <property type="molecule type" value="Genomic_DNA"/>
</dbReference>
<feature type="signal peptide" evidence="1">
    <location>
        <begin position="1"/>
        <end position="17"/>
    </location>
</feature>
<protein>
    <recommendedName>
        <fullName evidence="4">ShKT domain-containing protein</fullName>
    </recommendedName>
</protein>
<evidence type="ECO:0000313" key="2">
    <source>
        <dbReference type="EMBL" id="CAB3397785.1"/>
    </source>
</evidence>
<comment type="caution">
    <text evidence="2">The sequence shown here is derived from an EMBL/GenBank/DDBJ whole genome shotgun (WGS) entry which is preliminary data.</text>
</comment>
<name>A0A8S1E7J5_9PELO</name>
<accession>A0A8S1E7J5</accession>
<gene>
    <name evidence="2" type="ORF">CBOVIS_LOCUS1148</name>
</gene>
<proteinExistence type="predicted"/>
<evidence type="ECO:0008006" key="4">
    <source>
        <dbReference type="Google" id="ProtNLM"/>
    </source>
</evidence>
<dbReference type="OrthoDB" id="5876340at2759"/>
<feature type="chain" id="PRO_5035862389" description="ShKT domain-containing protein" evidence="1">
    <location>
        <begin position="18"/>
        <end position="378"/>
    </location>
</feature>
<reference evidence="2 3" key="1">
    <citation type="submission" date="2020-04" db="EMBL/GenBank/DDBJ databases">
        <authorList>
            <person name="Laetsch R D."/>
            <person name="Stevens L."/>
            <person name="Kumar S."/>
            <person name="Blaxter L. M."/>
        </authorList>
    </citation>
    <scope>NUCLEOTIDE SEQUENCE [LARGE SCALE GENOMIC DNA]</scope>
</reference>
<organism evidence="2 3">
    <name type="scientific">Caenorhabditis bovis</name>
    <dbReference type="NCBI Taxonomy" id="2654633"/>
    <lineage>
        <taxon>Eukaryota</taxon>
        <taxon>Metazoa</taxon>
        <taxon>Ecdysozoa</taxon>
        <taxon>Nematoda</taxon>
        <taxon>Chromadorea</taxon>
        <taxon>Rhabditida</taxon>
        <taxon>Rhabditina</taxon>
        <taxon>Rhabditomorpha</taxon>
        <taxon>Rhabditoidea</taxon>
        <taxon>Rhabditidae</taxon>
        <taxon>Peloderinae</taxon>
        <taxon>Caenorhabditis</taxon>
    </lineage>
</organism>
<sequence length="378" mass="41498">MRSLIFFLTICVTDVFSQISSVSHPSTYEGPQNQVVPSLIYPTERVNRIRSRVFRDASQGYRSIVDSPRLFRASGRFHKRVQSATTHDIQNVPLPQDSVQIVSYKYDAERHNEKKMNENDILSNEEAEDHAKGIERTTMAVKTRPSDTTTPASTTIAAFTTPSSVGLFSSTPMIEQNSINEAAPQFPQRPKTFFQTVTANGGQIPQLPPGIPQQPPAVFTPPPPPISPPTFTLPLPGQPQPQLPTQPFPAMVGIVPPHQATNPLTANPPDLTNAGLNLQPPNNAARPPQATNVDLNRPTDAVTGSSSHEQLGCGWDWLTNSCKDVFNLNWCGKCHDFGNIFLHDCKCVAPLIPLPTTPRPSVAPPPTPPRHPLLFWLI</sequence>
<keyword evidence="3" id="KW-1185">Reference proteome</keyword>
<dbReference type="AlphaFoldDB" id="A0A8S1E7J5"/>
<dbReference type="Proteomes" id="UP000494206">
    <property type="component" value="Unassembled WGS sequence"/>
</dbReference>
<keyword evidence="1" id="KW-0732">Signal</keyword>
<evidence type="ECO:0000256" key="1">
    <source>
        <dbReference type="SAM" id="SignalP"/>
    </source>
</evidence>